<dbReference type="Pfam" id="PF00216">
    <property type="entry name" value="Bac_DNA_binding"/>
    <property type="match status" value="1"/>
</dbReference>
<dbReference type="EMBL" id="JBHRYB010000005">
    <property type="protein sequence ID" value="MFC3680234.1"/>
    <property type="molecule type" value="Genomic_DNA"/>
</dbReference>
<dbReference type="SUPFAM" id="SSF47729">
    <property type="entry name" value="IHF-like DNA-binding proteins"/>
    <property type="match status" value="1"/>
</dbReference>
<proteinExistence type="inferred from homology"/>
<keyword evidence="5" id="KW-1185">Reference proteome</keyword>
<gene>
    <name evidence="4" type="ORF">ACFOMG_08985</name>
</gene>
<dbReference type="InterPro" id="IPR010992">
    <property type="entry name" value="IHF-like_DNA-bd_dom_sf"/>
</dbReference>
<evidence type="ECO:0000313" key="5">
    <source>
        <dbReference type="Proteomes" id="UP001595722"/>
    </source>
</evidence>
<dbReference type="SMART" id="SM00411">
    <property type="entry name" value="BHL"/>
    <property type="match status" value="1"/>
</dbReference>
<organism evidence="4 5">
    <name type="scientific">Bacterioplanoides pacificum</name>
    <dbReference type="NCBI Taxonomy" id="1171596"/>
    <lineage>
        <taxon>Bacteria</taxon>
        <taxon>Pseudomonadati</taxon>
        <taxon>Pseudomonadota</taxon>
        <taxon>Gammaproteobacteria</taxon>
        <taxon>Oceanospirillales</taxon>
        <taxon>Oceanospirillaceae</taxon>
        <taxon>Bacterioplanoides</taxon>
    </lineage>
</organism>
<accession>A0ABV7VRV0</accession>
<reference evidence="5" key="1">
    <citation type="journal article" date="2019" name="Int. J. Syst. Evol. Microbiol.">
        <title>The Global Catalogue of Microorganisms (GCM) 10K type strain sequencing project: providing services to taxonomists for standard genome sequencing and annotation.</title>
        <authorList>
            <consortium name="The Broad Institute Genomics Platform"/>
            <consortium name="The Broad Institute Genome Sequencing Center for Infectious Disease"/>
            <person name="Wu L."/>
            <person name="Ma J."/>
        </authorList>
    </citation>
    <scope>NUCLEOTIDE SEQUENCE [LARGE SCALE GENOMIC DNA]</scope>
    <source>
        <strain evidence="5">KCTC 42424</strain>
    </source>
</reference>
<comment type="caution">
    <text evidence="4">The sequence shown here is derived from an EMBL/GenBank/DDBJ whole genome shotgun (WGS) entry which is preliminary data.</text>
</comment>
<evidence type="ECO:0000313" key="4">
    <source>
        <dbReference type="EMBL" id="MFC3680234.1"/>
    </source>
</evidence>
<name>A0ABV7VRV0_9GAMM</name>
<dbReference type="Proteomes" id="UP001595722">
    <property type="component" value="Unassembled WGS sequence"/>
</dbReference>
<dbReference type="CDD" id="cd13834">
    <property type="entry name" value="HU_like"/>
    <property type="match status" value="1"/>
</dbReference>
<evidence type="ECO:0000256" key="1">
    <source>
        <dbReference type="ARBA" id="ARBA00010529"/>
    </source>
</evidence>
<evidence type="ECO:0000256" key="2">
    <source>
        <dbReference type="ARBA" id="ARBA00023125"/>
    </source>
</evidence>
<evidence type="ECO:0000256" key="3">
    <source>
        <dbReference type="RuleBase" id="RU003939"/>
    </source>
</evidence>
<comment type="similarity">
    <text evidence="1 3">Belongs to the bacterial histone-like protein family.</text>
</comment>
<dbReference type="RefSeq" id="WP_376866121.1">
    <property type="nucleotide sequence ID" value="NZ_JBHRYB010000005.1"/>
</dbReference>
<protein>
    <submittedName>
        <fullName evidence="4">HU family DNA-binding protein</fullName>
    </submittedName>
</protein>
<dbReference type="Gene3D" id="4.10.520.10">
    <property type="entry name" value="IHF-like DNA-binding proteins"/>
    <property type="match status" value="1"/>
</dbReference>
<dbReference type="InterPro" id="IPR000119">
    <property type="entry name" value="Hist_DNA-bd"/>
</dbReference>
<keyword evidence="2 4" id="KW-0238">DNA-binding</keyword>
<dbReference type="GO" id="GO:0003677">
    <property type="term" value="F:DNA binding"/>
    <property type="evidence" value="ECO:0007669"/>
    <property type="project" value="UniProtKB-KW"/>
</dbReference>
<sequence length="118" mass="12949">MPAKKAAPARKITAVKEKFTKTQILNEIADNTGLSRKEVSAVLEELGVVIERHIKKRAVGEFTLPGLLKIKTVKKPAQKARKNVPNPFRPGETMDVAAKPASTKVKVLPLKKLKDMAL</sequence>